<dbReference type="InterPro" id="IPR056823">
    <property type="entry name" value="TEN-like_YD-shell"/>
</dbReference>
<dbReference type="SUPFAM" id="SSF101908">
    <property type="entry name" value="Putative isomerase YbhE"/>
    <property type="match status" value="1"/>
</dbReference>
<dbReference type="PANTHER" id="PTHR32305">
    <property type="match status" value="1"/>
</dbReference>
<dbReference type="InterPro" id="IPR022385">
    <property type="entry name" value="Rhs_assc_core"/>
</dbReference>
<protein>
    <submittedName>
        <fullName evidence="4">RHS repeat protein</fullName>
    </submittedName>
</protein>
<name>A0A418T4U7_9RHOB</name>
<dbReference type="NCBIfam" id="TIGR03696">
    <property type="entry name" value="Rhs_assc_core"/>
    <property type="match status" value="1"/>
</dbReference>
<dbReference type="InterPro" id="IPR001826">
    <property type="entry name" value="RHS"/>
</dbReference>
<dbReference type="NCBIfam" id="TIGR01643">
    <property type="entry name" value="YD_repeat_2x"/>
    <property type="match status" value="7"/>
</dbReference>
<keyword evidence="5" id="KW-1185">Reference proteome</keyword>
<evidence type="ECO:0000313" key="4">
    <source>
        <dbReference type="EMBL" id="RJE88238.1"/>
    </source>
</evidence>
<dbReference type="InterPro" id="IPR006530">
    <property type="entry name" value="YD"/>
</dbReference>
<dbReference type="PANTHER" id="PTHR32305:SF15">
    <property type="entry name" value="PROTEIN RHSA-RELATED"/>
    <property type="match status" value="1"/>
</dbReference>
<dbReference type="Pfam" id="PF05593">
    <property type="entry name" value="RHS_repeat"/>
    <property type="match status" value="4"/>
</dbReference>
<evidence type="ECO:0000259" key="3">
    <source>
        <dbReference type="Pfam" id="PF25023"/>
    </source>
</evidence>
<dbReference type="InterPro" id="IPR050708">
    <property type="entry name" value="T6SS_VgrG/RHS"/>
</dbReference>
<gene>
    <name evidence="4" type="ORF">D3P04_04880</name>
</gene>
<dbReference type="EMBL" id="QZCG01000002">
    <property type="protein sequence ID" value="RJE88238.1"/>
    <property type="molecule type" value="Genomic_DNA"/>
</dbReference>
<evidence type="ECO:0000256" key="1">
    <source>
        <dbReference type="ARBA" id="ARBA00022737"/>
    </source>
</evidence>
<organism evidence="4 5">
    <name type="scientific">Paracoccus onubensis</name>
    <dbReference type="NCBI Taxonomy" id="1675788"/>
    <lineage>
        <taxon>Bacteria</taxon>
        <taxon>Pseudomonadati</taxon>
        <taxon>Pseudomonadota</taxon>
        <taxon>Alphaproteobacteria</taxon>
        <taxon>Rhodobacterales</taxon>
        <taxon>Paracoccaceae</taxon>
        <taxon>Paracoccus</taxon>
    </lineage>
</organism>
<reference evidence="5" key="1">
    <citation type="submission" date="2018-09" db="EMBL/GenBank/DDBJ databases">
        <title>Acidovorax cavernicola nov. sp. isolated from Gruta de las Maravillas (Aracena, Spain).</title>
        <authorList>
            <person name="Jurado V."/>
            <person name="Gutierrez-Patricio S."/>
            <person name="Gonzalez-Pimentel J.L."/>
            <person name="Miller A.Z."/>
            <person name="Laiz L."/>
            <person name="Saiz-Jimenez C."/>
        </authorList>
    </citation>
    <scope>NUCLEOTIDE SEQUENCE [LARGE SCALE GENOMIC DNA]</scope>
    <source>
        <strain evidence="5">1011MAR3C25</strain>
    </source>
</reference>
<keyword evidence="1" id="KW-0677">Repeat</keyword>
<evidence type="ECO:0000259" key="2">
    <source>
        <dbReference type="Pfam" id="PF03527"/>
    </source>
</evidence>
<dbReference type="Pfam" id="PF25023">
    <property type="entry name" value="TEN_YD-shell"/>
    <property type="match status" value="1"/>
</dbReference>
<comment type="caution">
    <text evidence="4">The sequence shown here is derived from an EMBL/GenBank/DDBJ whole genome shotgun (WGS) entry which is preliminary data.</text>
</comment>
<feature type="domain" description="Teneurin-like YD-shell" evidence="3">
    <location>
        <begin position="706"/>
        <end position="844"/>
    </location>
</feature>
<accession>A0A418T4U7</accession>
<proteinExistence type="predicted"/>
<evidence type="ECO:0000313" key="5">
    <source>
        <dbReference type="Proteomes" id="UP000284202"/>
    </source>
</evidence>
<dbReference type="AlphaFoldDB" id="A0A418T4U7"/>
<dbReference type="Pfam" id="PF03527">
    <property type="entry name" value="RHS"/>
    <property type="match status" value="1"/>
</dbReference>
<dbReference type="Proteomes" id="UP000284202">
    <property type="component" value="Unassembled WGS sequence"/>
</dbReference>
<feature type="domain" description="RHS protein conserved region" evidence="2">
    <location>
        <begin position="887"/>
        <end position="917"/>
    </location>
</feature>
<sequence length="1147" mass="129481">MPVDLTRAFNQQINVPSPLGPGNLTELDLTITDSDSEGHYDVMTLDGIAVTFERPLPQLFARSYNDGFRHLSLEPLSRGGLKLNDRKIARIFKRYPGRVWRIVRIEDLNSNVVELVRDKAGLLTELRHPDGLGLEFLNHADGLRAGYDIIGLDDSRIEGLRYGYEKGRLTSVDNPFGESWRFGYDDQGNRIWSDNGVNTRTRHHFDAEHRVVKVDTEGSYKHGAIAYDTGTRQVTVTHGDGPGFEKLWFDDLGRHFMTADAAGRFNYRRFNEVHDLVEEVDENGHSRKYQYDAHGNLQSQKDEEGRETFMVWDDVGNLTSLTDHEGNSWDYDYDDRGNLRQVRDPLGHVTDLRVNAAGLPVQMMRHDGLIELREYDDHNRLISIRDFNSAETRFSYDAFNRVTAIIDPLGHVTGLSYEAGVDFHVPTRITRPDGVETHRSIGDTGRVEAVTDGEGRTTSYRYGPYNVLEEITDPKGGTLRFQYDSEERLICVTNQMGLHWTFERDITGRVIRETDFDGRSLDYRHDDAGRVVRRDNTDGGWLEYDYDKSGLLLELRAFAPGAAGPLVTTYGYDGNGRLIAARNSDAEIALERDALGRVIAETVNGQRIESEIDCCGRRIARRIGDQHLSFRYDGMGGLLRWELEGYAPLCFERDDLGQERLRASEWGFRLASDWDAVGQLVHQHGAQIERRYDWSRAYEPRVITDARWGEKRYDYDRNGQIARTVHGDGGVEGFAYNPDLNLAAATGGTDRFLNWQTSAAGVVKIAHGPRGEVVTLDHDSCGRVVKRTVARKGFRPQTWRFEWNAQDQMVAAHCPDGAVWRYGYDPFGRRVWKETRGVKHDFLWDGDVIAREKATRDGAVQEVDWFFEPGSFRPMARVEGGQLGLVVNDHLGTPKEVVSESGVLLWAVDHDTWGTLRRTGKQVVGSDATEHGDYWVEDSVHVGSVELPGYAPPPDATFCPIRFQGQWEDEETGLYYNQYRYYEANSGQYMSLDPIGLFGGTRLSSYVANPLKFNDPFGLQAWGLMGSGICIVQKFPAGSAAAEELSQFVGMWNNEIIARGGRMTAGPLTELQERLSARWKRQFREMHCCSKGQVAGHVPDAASGGLPNPSNGGLLQRADTNAYLGGITGDMARKKQSYTWVWLRDEC</sequence>
<dbReference type="InterPro" id="IPR031325">
    <property type="entry name" value="RHS_repeat"/>
</dbReference>
<dbReference type="Gene3D" id="2.180.10.10">
    <property type="entry name" value="RHS repeat-associated core"/>
    <property type="match status" value="2"/>
</dbReference>